<dbReference type="OrthoDB" id="10487157at2759"/>
<feature type="region of interest" description="Disordered" evidence="1">
    <location>
        <begin position="24"/>
        <end position="55"/>
    </location>
</feature>
<dbReference type="EMBL" id="QUSF01000157">
    <property type="protein sequence ID" value="RLV89149.1"/>
    <property type="molecule type" value="Genomic_DNA"/>
</dbReference>
<evidence type="ECO:0000313" key="3">
    <source>
        <dbReference type="Proteomes" id="UP000276834"/>
    </source>
</evidence>
<gene>
    <name evidence="2" type="ORF">DV515_00015038</name>
</gene>
<protein>
    <submittedName>
        <fullName evidence="2">Uncharacterized protein</fullName>
    </submittedName>
</protein>
<reference evidence="2 3" key="1">
    <citation type="journal article" date="2018" name="Proc. R. Soc. B">
        <title>A non-coding region near Follistatin controls head colour polymorphism in the Gouldian finch.</title>
        <authorList>
            <person name="Toomey M.B."/>
            <person name="Marques C.I."/>
            <person name="Andrade P."/>
            <person name="Araujo P.M."/>
            <person name="Sabatino S."/>
            <person name="Gazda M.A."/>
            <person name="Afonso S."/>
            <person name="Lopes R.J."/>
            <person name="Corbo J.C."/>
            <person name="Carneiro M."/>
        </authorList>
    </citation>
    <scope>NUCLEOTIDE SEQUENCE [LARGE SCALE GENOMIC DNA]</scope>
    <source>
        <strain evidence="2">Red01</strain>
        <tissue evidence="2">Muscle</tissue>
    </source>
</reference>
<comment type="caution">
    <text evidence="2">The sequence shown here is derived from an EMBL/GenBank/DDBJ whole genome shotgun (WGS) entry which is preliminary data.</text>
</comment>
<dbReference type="AlphaFoldDB" id="A0A3L8RWB6"/>
<sequence>MWRACHVLVVDVHPLMGQLLPRPVEGSETAEQENLLGGAAGNVSEAEGLQQNTWA</sequence>
<organism evidence="2 3">
    <name type="scientific">Chloebia gouldiae</name>
    <name type="common">Gouldian finch</name>
    <name type="synonym">Erythrura gouldiae</name>
    <dbReference type="NCBI Taxonomy" id="44316"/>
    <lineage>
        <taxon>Eukaryota</taxon>
        <taxon>Metazoa</taxon>
        <taxon>Chordata</taxon>
        <taxon>Craniata</taxon>
        <taxon>Vertebrata</taxon>
        <taxon>Euteleostomi</taxon>
        <taxon>Archelosauria</taxon>
        <taxon>Archosauria</taxon>
        <taxon>Dinosauria</taxon>
        <taxon>Saurischia</taxon>
        <taxon>Theropoda</taxon>
        <taxon>Coelurosauria</taxon>
        <taxon>Aves</taxon>
        <taxon>Neognathae</taxon>
        <taxon>Neoaves</taxon>
        <taxon>Telluraves</taxon>
        <taxon>Australaves</taxon>
        <taxon>Passeriformes</taxon>
        <taxon>Passeroidea</taxon>
        <taxon>Passeridae</taxon>
        <taxon>Chloebia</taxon>
    </lineage>
</organism>
<name>A0A3L8RWB6_CHLGU</name>
<accession>A0A3L8RWB6</accession>
<keyword evidence="3" id="KW-1185">Reference proteome</keyword>
<dbReference type="Proteomes" id="UP000276834">
    <property type="component" value="Unassembled WGS sequence"/>
</dbReference>
<evidence type="ECO:0000313" key="2">
    <source>
        <dbReference type="EMBL" id="RLV89149.1"/>
    </source>
</evidence>
<evidence type="ECO:0000256" key="1">
    <source>
        <dbReference type="SAM" id="MobiDB-lite"/>
    </source>
</evidence>
<proteinExistence type="predicted"/>